<evidence type="ECO:0000256" key="3">
    <source>
        <dbReference type="ARBA" id="ARBA00022771"/>
    </source>
</evidence>
<dbReference type="SUPFAM" id="SSF46565">
    <property type="entry name" value="Chaperone J-domain"/>
    <property type="match status" value="1"/>
</dbReference>
<dbReference type="InterPro" id="IPR044713">
    <property type="entry name" value="DNJA1/2-like"/>
</dbReference>
<dbReference type="InterPro" id="IPR002939">
    <property type="entry name" value="DnaJ_C"/>
</dbReference>
<accession>A0A6C0IPQ4</accession>
<feature type="domain" description="J" evidence="5">
    <location>
        <begin position="3"/>
        <end position="68"/>
    </location>
</feature>
<reference evidence="6" key="1">
    <citation type="journal article" date="2020" name="Nature">
        <title>Giant virus diversity and host interactions through global metagenomics.</title>
        <authorList>
            <person name="Schulz F."/>
            <person name="Roux S."/>
            <person name="Paez-Espino D."/>
            <person name="Jungbluth S."/>
            <person name="Walsh D.A."/>
            <person name="Denef V.J."/>
            <person name="McMahon K.D."/>
            <person name="Konstantinidis K.T."/>
            <person name="Eloe-Fadrosh E.A."/>
            <person name="Kyrpides N.C."/>
            <person name="Woyke T."/>
        </authorList>
    </citation>
    <scope>NUCLEOTIDE SEQUENCE</scope>
    <source>
        <strain evidence="6">GVMAG-M-3300024252-29</strain>
    </source>
</reference>
<dbReference type="SUPFAM" id="SSF49493">
    <property type="entry name" value="HSP40/DnaJ peptide-binding domain"/>
    <property type="match status" value="2"/>
</dbReference>
<evidence type="ECO:0000256" key="4">
    <source>
        <dbReference type="ARBA" id="ARBA00022833"/>
    </source>
</evidence>
<dbReference type="Pfam" id="PF00226">
    <property type="entry name" value="DnaJ"/>
    <property type="match status" value="1"/>
</dbReference>
<dbReference type="CDD" id="cd06257">
    <property type="entry name" value="DnaJ"/>
    <property type="match status" value="1"/>
</dbReference>
<name>A0A6C0IPQ4_9ZZZZ</name>
<dbReference type="GO" id="GO:0030544">
    <property type="term" value="F:Hsp70 protein binding"/>
    <property type="evidence" value="ECO:0007669"/>
    <property type="project" value="InterPro"/>
</dbReference>
<keyword evidence="2" id="KW-0677">Repeat</keyword>
<dbReference type="AlphaFoldDB" id="A0A6C0IPQ4"/>
<evidence type="ECO:0000259" key="5">
    <source>
        <dbReference type="PROSITE" id="PS50076"/>
    </source>
</evidence>
<keyword evidence="3" id="KW-0863">Zinc-finger</keyword>
<dbReference type="Gene3D" id="1.10.287.110">
    <property type="entry name" value="DnaJ domain"/>
    <property type="match status" value="1"/>
</dbReference>
<dbReference type="CDD" id="cd10747">
    <property type="entry name" value="DnaJ_C"/>
    <property type="match status" value="1"/>
</dbReference>
<keyword evidence="4" id="KW-0862">Zinc</keyword>
<evidence type="ECO:0000313" key="6">
    <source>
        <dbReference type="EMBL" id="QHT93503.1"/>
    </source>
</evidence>
<dbReference type="InterPro" id="IPR018253">
    <property type="entry name" value="DnaJ_domain_CS"/>
</dbReference>
<dbReference type="GO" id="GO:0006457">
    <property type="term" value="P:protein folding"/>
    <property type="evidence" value="ECO:0007669"/>
    <property type="project" value="InterPro"/>
</dbReference>
<dbReference type="FunFam" id="2.60.260.20:FF:000003">
    <property type="entry name" value="DnaJ subfamily A member 2"/>
    <property type="match status" value="1"/>
</dbReference>
<dbReference type="InterPro" id="IPR008971">
    <property type="entry name" value="HSP40/DnaJ_pept-bd"/>
</dbReference>
<evidence type="ECO:0000256" key="1">
    <source>
        <dbReference type="ARBA" id="ARBA00022723"/>
    </source>
</evidence>
<dbReference type="GO" id="GO:0008270">
    <property type="term" value="F:zinc ion binding"/>
    <property type="evidence" value="ECO:0007669"/>
    <property type="project" value="UniProtKB-KW"/>
</dbReference>
<dbReference type="GO" id="GO:0051082">
    <property type="term" value="F:unfolded protein binding"/>
    <property type="evidence" value="ECO:0007669"/>
    <property type="project" value="InterPro"/>
</dbReference>
<dbReference type="Pfam" id="PF01556">
    <property type="entry name" value="DnaJ_C"/>
    <property type="match status" value="1"/>
</dbReference>
<dbReference type="PRINTS" id="PR00625">
    <property type="entry name" value="JDOMAIN"/>
</dbReference>
<keyword evidence="1" id="KW-0479">Metal-binding</keyword>
<dbReference type="InterPro" id="IPR001623">
    <property type="entry name" value="DnaJ_domain"/>
</dbReference>
<evidence type="ECO:0000256" key="2">
    <source>
        <dbReference type="ARBA" id="ARBA00022737"/>
    </source>
</evidence>
<dbReference type="SMART" id="SM00271">
    <property type="entry name" value="DnaJ"/>
    <property type="match status" value="1"/>
</dbReference>
<protein>
    <recommendedName>
        <fullName evidence="5">J domain-containing protein</fullName>
    </recommendedName>
</protein>
<dbReference type="InterPro" id="IPR036869">
    <property type="entry name" value="J_dom_sf"/>
</dbReference>
<dbReference type="PANTHER" id="PTHR43888">
    <property type="entry name" value="DNAJ-LIKE-2, ISOFORM A-RELATED"/>
    <property type="match status" value="1"/>
</dbReference>
<dbReference type="EMBL" id="MN740208">
    <property type="protein sequence ID" value="QHT93503.1"/>
    <property type="molecule type" value="Genomic_DNA"/>
</dbReference>
<dbReference type="Gene3D" id="2.60.260.20">
    <property type="entry name" value="Urease metallochaperone UreE, N-terminal domain"/>
    <property type="match status" value="1"/>
</dbReference>
<sequence>MSDYYCILEVDKNASVDEVKRSYRKLSLKHHPDRNGGSAESVQKFQKISEAFETLGDADKRRQYDFTLKFQGGSGIPFDFNTGDGGMPTPPSEAFAKIFEEIQKQGINLNGAKMFSFAGGPPPGFPGFPGAEMNNFTNPHNIFDINVDTNNKPTPITKKITIDMVVSILGDKIPLEYERWILENGSKKMETVKIYIDIPQGIDTNEIIMIKDSGNIIHDKCKGDVKIIINVENNSIFKRQGMDLIMEKELTLKESLCGFTFEIKHLNGRSYTLTTPAGTVITPGHIKPIDNLGVVRDGKIGKLIIQFKIVYPTELNKDLVEKLKELL</sequence>
<organism evidence="6">
    <name type="scientific">viral metagenome</name>
    <dbReference type="NCBI Taxonomy" id="1070528"/>
    <lineage>
        <taxon>unclassified sequences</taxon>
        <taxon>metagenomes</taxon>
        <taxon>organismal metagenomes</taxon>
    </lineage>
</organism>
<dbReference type="PROSITE" id="PS00636">
    <property type="entry name" value="DNAJ_1"/>
    <property type="match status" value="1"/>
</dbReference>
<proteinExistence type="predicted"/>
<dbReference type="PROSITE" id="PS50076">
    <property type="entry name" value="DNAJ_2"/>
    <property type="match status" value="1"/>
</dbReference>